<feature type="domain" description="DUF7646" evidence="12">
    <location>
        <begin position="341"/>
        <end position="426"/>
    </location>
</feature>
<keyword evidence="15" id="KW-1185">Reference proteome</keyword>
<keyword evidence="4" id="KW-0804">Transcription</keyword>
<dbReference type="PANTHER" id="PTHR15180:SF1">
    <property type="entry name" value="GENERAL TRANSCRIPTION FACTOR 3C POLYPEPTIDE 1"/>
    <property type="match status" value="1"/>
</dbReference>
<evidence type="ECO:0000256" key="3">
    <source>
        <dbReference type="ARBA" id="ARBA00023125"/>
    </source>
</evidence>
<evidence type="ECO:0000259" key="12">
    <source>
        <dbReference type="Pfam" id="PF24657"/>
    </source>
</evidence>
<dbReference type="Pfam" id="PF24658">
    <property type="entry name" value="DUF7647"/>
    <property type="match status" value="1"/>
</dbReference>
<evidence type="ECO:0000256" key="6">
    <source>
        <dbReference type="SAM" id="MobiDB-lite"/>
    </source>
</evidence>
<dbReference type="Pfam" id="PF24101">
    <property type="entry name" value="WHD_GTF3C1"/>
    <property type="match status" value="1"/>
</dbReference>
<dbReference type="InterPro" id="IPR056467">
    <property type="entry name" value="eWH_GTF3C1"/>
</dbReference>
<gene>
    <name evidence="14" type="ORF">M5K25_011283</name>
</gene>
<feature type="region of interest" description="Disordered" evidence="6">
    <location>
        <begin position="987"/>
        <end position="1006"/>
    </location>
</feature>
<evidence type="ECO:0000259" key="8">
    <source>
        <dbReference type="Pfam" id="PF23704"/>
    </source>
</evidence>
<feature type="domain" description="GTF3C1 extended winged-helix" evidence="9">
    <location>
        <begin position="558"/>
        <end position="665"/>
    </location>
</feature>
<feature type="domain" description="DUF7599" evidence="10">
    <location>
        <begin position="240"/>
        <end position="323"/>
    </location>
</feature>
<reference evidence="14 15" key="1">
    <citation type="journal article" date="2024" name="Plant Biotechnol. J.">
        <title>Dendrobium thyrsiflorum genome and its molecular insights into genes involved in important horticultural traits.</title>
        <authorList>
            <person name="Chen B."/>
            <person name="Wang J.Y."/>
            <person name="Zheng P.J."/>
            <person name="Li K.L."/>
            <person name="Liang Y.M."/>
            <person name="Chen X.F."/>
            <person name="Zhang C."/>
            <person name="Zhao X."/>
            <person name="He X."/>
            <person name="Zhang G.Q."/>
            <person name="Liu Z.J."/>
            <person name="Xu Q."/>
        </authorList>
    </citation>
    <scope>NUCLEOTIDE SEQUENCE [LARGE SCALE GENOMIC DNA]</scope>
    <source>
        <strain evidence="14">GZMU011</strain>
    </source>
</reference>
<dbReference type="InterPro" id="IPR056020">
    <property type="entry name" value="DUF7599"/>
</dbReference>
<evidence type="ECO:0000259" key="7">
    <source>
        <dbReference type="Pfam" id="PF04182"/>
    </source>
</evidence>
<dbReference type="InterPro" id="IPR035625">
    <property type="entry name" value="Tfc3-like_eWH"/>
</dbReference>
<feature type="region of interest" description="Disordered" evidence="6">
    <location>
        <begin position="483"/>
        <end position="504"/>
    </location>
</feature>
<protein>
    <recommendedName>
        <fullName evidence="16">B-block binding subunit of TFIIIC domain-containing protein</fullName>
    </recommendedName>
</protein>
<evidence type="ECO:0000256" key="1">
    <source>
        <dbReference type="ARBA" id="ARBA00004123"/>
    </source>
</evidence>
<dbReference type="Pfam" id="PF24655">
    <property type="entry name" value="DUF7645"/>
    <property type="match status" value="1"/>
</dbReference>
<dbReference type="InterPro" id="IPR056063">
    <property type="entry name" value="DUF7646"/>
</dbReference>
<dbReference type="EMBL" id="JANQDX010000009">
    <property type="protein sequence ID" value="KAL0919200.1"/>
    <property type="molecule type" value="Genomic_DNA"/>
</dbReference>
<dbReference type="InterPro" id="IPR036390">
    <property type="entry name" value="WH_DNA-bd_sf"/>
</dbReference>
<dbReference type="Pfam" id="PF23704">
    <property type="entry name" value="WHD_GTF3C1_N"/>
    <property type="match status" value="1"/>
</dbReference>
<organism evidence="14 15">
    <name type="scientific">Dendrobium thyrsiflorum</name>
    <name type="common">Pinecone-like raceme dendrobium</name>
    <name type="synonym">Orchid</name>
    <dbReference type="NCBI Taxonomy" id="117978"/>
    <lineage>
        <taxon>Eukaryota</taxon>
        <taxon>Viridiplantae</taxon>
        <taxon>Streptophyta</taxon>
        <taxon>Embryophyta</taxon>
        <taxon>Tracheophyta</taxon>
        <taxon>Spermatophyta</taxon>
        <taxon>Magnoliopsida</taxon>
        <taxon>Liliopsida</taxon>
        <taxon>Asparagales</taxon>
        <taxon>Orchidaceae</taxon>
        <taxon>Epidendroideae</taxon>
        <taxon>Malaxideae</taxon>
        <taxon>Dendrobiinae</taxon>
        <taxon>Dendrobium</taxon>
    </lineage>
</organism>
<evidence type="ECO:0000256" key="4">
    <source>
        <dbReference type="ARBA" id="ARBA00023163"/>
    </source>
</evidence>
<dbReference type="CDD" id="cd16169">
    <property type="entry name" value="Tau138_eWH"/>
    <property type="match status" value="1"/>
</dbReference>
<comment type="subcellular location">
    <subcellularLocation>
        <location evidence="1">Nucleus</location>
    </subcellularLocation>
</comment>
<dbReference type="PANTHER" id="PTHR15180">
    <property type="entry name" value="GENERAL TRANSCRIPTION FACTOR 3C POLYPEPTIDE 1"/>
    <property type="match status" value="1"/>
</dbReference>
<dbReference type="SUPFAM" id="SSF46785">
    <property type="entry name" value="Winged helix' DNA-binding domain"/>
    <property type="match status" value="1"/>
</dbReference>
<feature type="region of interest" description="Disordered" evidence="6">
    <location>
        <begin position="1019"/>
        <end position="1040"/>
    </location>
</feature>
<keyword evidence="2" id="KW-0597">Phosphoprotein</keyword>
<feature type="compositionally biased region" description="Polar residues" evidence="6">
    <location>
        <begin position="993"/>
        <end position="1003"/>
    </location>
</feature>
<dbReference type="Pfam" id="PF24538">
    <property type="entry name" value="DUF7599"/>
    <property type="match status" value="1"/>
</dbReference>
<dbReference type="InterPro" id="IPR056064">
    <property type="entry name" value="DUF7647"/>
</dbReference>
<accession>A0ABD0V2L2</accession>
<dbReference type="InterPro" id="IPR056428">
    <property type="entry name" value="WH_GTF3C1"/>
</dbReference>
<feature type="domain" description="General transcription factor 3C polypeptide 1 winged-helix" evidence="8">
    <location>
        <begin position="1"/>
        <end position="101"/>
    </location>
</feature>
<proteinExistence type="predicted"/>
<evidence type="ECO:0000256" key="5">
    <source>
        <dbReference type="ARBA" id="ARBA00023242"/>
    </source>
</evidence>
<evidence type="ECO:0000259" key="13">
    <source>
        <dbReference type="Pfam" id="PF24658"/>
    </source>
</evidence>
<dbReference type="Proteomes" id="UP001552299">
    <property type="component" value="Unassembled WGS sequence"/>
</dbReference>
<dbReference type="Pfam" id="PF24657">
    <property type="entry name" value="DUF7646"/>
    <property type="match status" value="1"/>
</dbReference>
<dbReference type="InterPro" id="IPR056062">
    <property type="entry name" value="DUF7645"/>
</dbReference>
<evidence type="ECO:0000256" key="2">
    <source>
        <dbReference type="ARBA" id="ARBA00022553"/>
    </source>
</evidence>
<dbReference type="InterPro" id="IPR007309">
    <property type="entry name" value="TFIIIC_Bblock-bd"/>
</dbReference>
<feature type="compositionally biased region" description="Basic and acidic residues" evidence="6">
    <location>
        <begin position="1031"/>
        <end position="1040"/>
    </location>
</feature>
<evidence type="ECO:0000259" key="11">
    <source>
        <dbReference type="Pfam" id="PF24655"/>
    </source>
</evidence>
<dbReference type="GO" id="GO:0005634">
    <property type="term" value="C:nucleus"/>
    <property type="evidence" value="ECO:0007669"/>
    <property type="project" value="UniProtKB-SubCell"/>
</dbReference>
<keyword evidence="5" id="KW-0539">Nucleus</keyword>
<feature type="domain" description="B-block binding subunit of TFIIIC" evidence="7">
    <location>
        <begin position="113"/>
        <end position="197"/>
    </location>
</feature>
<evidence type="ECO:0000259" key="10">
    <source>
        <dbReference type="Pfam" id="PF24538"/>
    </source>
</evidence>
<evidence type="ECO:0000313" key="15">
    <source>
        <dbReference type="Proteomes" id="UP001552299"/>
    </source>
</evidence>
<feature type="region of interest" description="Disordered" evidence="6">
    <location>
        <begin position="1508"/>
        <end position="1529"/>
    </location>
</feature>
<evidence type="ECO:0008006" key="16">
    <source>
        <dbReference type="Google" id="ProtNLM"/>
    </source>
</evidence>
<feature type="domain" description="DUF7645" evidence="11">
    <location>
        <begin position="925"/>
        <end position="982"/>
    </location>
</feature>
<sequence>MDNIICAALEEVCVRGASGIRLLDLWPSLQVAVSSSSLQLSDIVKQVIWGRLASQPGLRFMVSGSSMEQKDVLQGSVEEMERIGLSIVAEEHMRDSFLGLYDLKQSPHFEISQIQRRVLERLAMARSSGVTQSELAKELDIKGTNFSYVVRNLVCQQLIVKQSTMVREKDYVNVENGPKYDQIVNTNLLHLSRYAKNVKLNPQQRIEITRSVCPQMLDTEPCSFPTEVSEDCLKEDVHIKDYIPAMKAICEKLEASKNKVDVVSSIKLALGYRKSSGHRAWRSILYRLKYSGLVEEFQAKVNGKNVSCLRLIKKFDPKYFLPKSFMHGHNGSDSENLVKTGKRGQITDQLVEVPLEHRIYDMIDAEGQKGITILEVFKLVEELSKRLGISSKKLHKRVFSMREKFGLVSQSEIHNKQQLYRFWTHSLQHNDPNKRFSDNQNLLLDQNGPSTRSGDSIQYQSPFGSNSKGEILVMEKTDSGQELKTHSSFCGPSSELIESKQQPVNRAHEDNFMDSDVMFDEASSAPESHVSESTSLHSMSVSSIPILQTEKYACRSSTFSAAQREQRILEKLKNEKFLLKVELHKWLEDIEKDKPTTMDRKTLERSLKRLQDFGFCRCIGVHMPSLTNFNSLRYTEAILHPSVNPSQELVQQIYERQRSFDIESRRFPRSARIKHGQPVVELPELQNARRASIHADGSPASKAMSENGFVIAKMVRVKLLHKFLWSYLSSSPYWQNALSFLSKDGVNMTNPAKDCQLFSLDAAIKEMPLELFLQVGGSRLVINNLEKKCKLGLRLSDLSVQERRCLLDTQATSRLSSIVQILLRLRLIQLVKKGNVQDVNLLSHALELHAYLEEPVPAVLPSSDILSSNDCYKLRHDFILSDKKAVELYWETLEYCFASADPSYSRQCFPGSNVEEVIHRRSWSSIRVMTTEQRLELFKHFKTVDQTKKIPFSDCVKISRELNLTLDQVLRVYYDKRQARITGRCNHSKSEGWEQNQNPNNVGSPRKRRRLLNHALRDHTQNVPAGELNEANERTSSDNDEVMRLDSCSLSAGENVRLCQAFRDSEQSPAEVRPQPHEEDAETAALISQCAFDELKPSRKRKFSWTDNSDRKLVMQYAKHRAMLGARFARVEWSSLCDLPAQPDACKRRMATLNQNSNIRRAVLRLCNLLGERYTRCLDNSRVMANQESLNVDDYEKSYEGFKLHDTVLNEKSCVNICNSNSQHYYWDDFEDSDIKLALEEVFKYKRLAKKKDAKSVGCKPEEGWTNNRLARDLEFTSSEPEKCSASSCGGAVLHDIDKKDPVVFSAAAQNRSNNYSSRGKLLMFRGKNGLSQIYKSLSISNAVELIKVAFLSCSKSPRVQNVLARTLQKYPQGDIFAAFSYLREKNYLVIGHGSRPFVLSRKFFHNVSSSPFPNDSGKRATNFSSWLQKQQSDLIKDGVAIAPDLQCGEVVHLFSLVLSGDFSISPRLPNCGIGEADEFKSSESFSSLGDTSNIGVSKKLKRKVDAPCSSEKVKKPKPQSKADGDRREKGFPGIKVFLNMETVLGVDAFECLGHGKDNSHALAGDSTPVEDTICSTPSLDNVDVTHDMGRQSCWDAMTRYFELLASASAITNEARPSSTDFKFVHSVIYQAGEQGLSMDEISGALKIKGEKVAEMFVDTLEVFQLAAKVNAFDSVRVVDVSHTSKYFISVPSHVKIRNQGFDFLACSKPQDMSSGTPGGPFQHQHGNVDNSLVNPGVVVGCENKTMAHDMSDNPCEYCIEGQPFRESVIIAKESETDESFHLQDIAVGSVRNHVAGMAGVFQPILPWINGDGTINMNVYKGLTRRILGIVMQNPCILEEDIITKMDVLNPQKAIGNYGSGQSHNGEMGASNCHSISSTGNFAEPFHFKFEEASLKTAKALLC</sequence>
<comment type="caution">
    <text evidence="14">The sequence shown here is derived from an EMBL/GenBank/DDBJ whole genome shotgun (WGS) entry which is preliminary data.</text>
</comment>
<dbReference type="InterPro" id="IPR044210">
    <property type="entry name" value="Tfc3-like"/>
</dbReference>
<evidence type="ECO:0000313" key="14">
    <source>
        <dbReference type="EMBL" id="KAL0919200.1"/>
    </source>
</evidence>
<name>A0ABD0V2L2_DENTH</name>
<evidence type="ECO:0000259" key="9">
    <source>
        <dbReference type="Pfam" id="PF24101"/>
    </source>
</evidence>
<dbReference type="Pfam" id="PF04182">
    <property type="entry name" value="B-block_TFIIIC"/>
    <property type="match status" value="1"/>
</dbReference>
<dbReference type="GO" id="GO:0003677">
    <property type="term" value="F:DNA binding"/>
    <property type="evidence" value="ECO:0007669"/>
    <property type="project" value="UniProtKB-KW"/>
</dbReference>
<feature type="domain" description="DUF7647" evidence="13">
    <location>
        <begin position="750"/>
        <end position="924"/>
    </location>
</feature>
<keyword evidence="3" id="KW-0238">DNA-binding</keyword>